<feature type="domain" description="Methyltransferase" evidence="6">
    <location>
        <begin position="40"/>
        <end position="135"/>
    </location>
</feature>
<dbReference type="PANTHER" id="PTHR44307:SF2">
    <property type="entry name" value="PHOSPHOETHANOLAMINE METHYLTRANSFERASE ISOFORM X1"/>
    <property type="match status" value="1"/>
</dbReference>
<dbReference type="EMBL" id="CM001436">
    <property type="protein sequence ID" value="EHQ35137.1"/>
    <property type="molecule type" value="Genomic_DNA"/>
</dbReference>
<reference evidence="7 8" key="1">
    <citation type="submission" date="2011-10" db="EMBL/GenBank/DDBJ databases">
        <title>The Improved High-Quality Draft genome of Methanoplanus limicola DSM 2279.</title>
        <authorList>
            <consortium name="US DOE Joint Genome Institute (JGI-PGF)"/>
            <person name="Lucas S."/>
            <person name="Copeland A."/>
            <person name="Lapidus A."/>
            <person name="Glavina del Rio T."/>
            <person name="Dalin E."/>
            <person name="Tice H."/>
            <person name="Bruce D."/>
            <person name="Goodwin L."/>
            <person name="Pitluck S."/>
            <person name="Peters L."/>
            <person name="Mikhailova N."/>
            <person name="Lu M."/>
            <person name="Kyrpides N."/>
            <person name="Mavromatis K."/>
            <person name="Ivanova N."/>
            <person name="Markowitz V."/>
            <person name="Cheng J.-F."/>
            <person name="Hugenholtz P."/>
            <person name="Woyke T."/>
            <person name="Wu D."/>
            <person name="Wirth R."/>
            <person name="Brambilla E.-M."/>
            <person name="Klenk H.-P."/>
            <person name="Eisen J.A."/>
        </authorList>
    </citation>
    <scope>NUCLEOTIDE SEQUENCE [LARGE SCALE GENOMIC DNA]</scope>
    <source>
        <strain evidence="7 8">DSM 2279</strain>
    </source>
</reference>
<gene>
    <name evidence="7" type="ORF">Metlim_1015</name>
</gene>
<organism evidence="7 8">
    <name type="scientific">Methanoplanus limicola DSM 2279</name>
    <dbReference type="NCBI Taxonomy" id="937775"/>
    <lineage>
        <taxon>Archaea</taxon>
        <taxon>Methanobacteriati</taxon>
        <taxon>Methanobacteriota</taxon>
        <taxon>Stenosarchaea group</taxon>
        <taxon>Methanomicrobia</taxon>
        <taxon>Methanomicrobiales</taxon>
        <taxon>Methanomicrobiaceae</taxon>
        <taxon>Methanoplanus</taxon>
    </lineage>
</organism>
<evidence type="ECO:0000256" key="5">
    <source>
        <dbReference type="ARBA" id="ARBA00047622"/>
    </source>
</evidence>
<dbReference type="InterPro" id="IPR029063">
    <property type="entry name" value="SAM-dependent_MTases_sf"/>
</dbReference>
<evidence type="ECO:0000256" key="4">
    <source>
        <dbReference type="ARBA" id="ARBA00025707"/>
    </source>
</evidence>
<dbReference type="Gene3D" id="3.40.50.150">
    <property type="entry name" value="Vaccinia Virus protein VP39"/>
    <property type="match status" value="1"/>
</dbReference>
<dbReference type="CDD" id="cd02440">
    <property type="entry name" value="AdoMet_MTases"/>
    <property type="match status" value="1"/>
</dbReference>
<dbReference type="RefSeq" id="WP_004076868.1">
    <property type="nucleotide sequence ID" value="NZ_CM001436.1"/>
</dbReference>
<dbReference type="Pfam" id="PF13649">
    <property type="entry name" value="Methyltransf_25"/>
    <property type="match status" value="1"/>
</dbReference>
<evidence type="ECO:0000256" key="2">
    <source>
        <dbReference type="ARBA" id="ARBA00022603"/>
    </source>
</evidence>
<evidence type="ECO:0000259" key="6">
    <source>
        <dbReference type="Pfam" id="PF13649"/>
    </source>
</evidence>
<keyword evidence="8" id="KW-1185">Reference proteome</keyword>
<dbReference type="GO" id="GO:0000234">
    <property type="term" value="F:phosphoethanolamine N-methyltransferase activity"/>
    <property type="evidence" value="ECO:0007669"/>
    <property type="project" value="UniProtKB-EC"/>
</dbReference>
<protein>
    <submittedName>
        <fullName evidence="7">Methyltransferase type 11</fullName>
    </submittedName>
</protein>
<dbReference type="SUPFAM" id="SSF53335">
    <property type="entry name" value="S-adenosyl-L-methionine-dependent methyltransferases"/>
    <property type="match status" value="1"/>
</dbReference>
<keyword evidence="2 7" id="KW-0489">Methyltransferase</keyword>
<dbReference type="STRING" id="937775.Metlim_1015"/>
<dbReference type="InParanoid" id="H1YZB3"/>
<dbReference type="InterPro" id="IPR041698">
    <property type="entry name" value="Methyltransf_25"/>
</dbReference>
<proteinExistence type="predicted"/>
<dbReference type="OrthoDB" id="1018at2157"/>
<dbReference type="Proteomes" id="UP000005741">
    <property type="component" value="Chromosome"/>
</dbReference>
<comment type="catalytic activity">
    <reaction evidence="5">
        <text>phosphoethanolamine + S-adenosyl-L-methionine = N-methylethanolamine phosphate + S-adenosyl-L-homocysteine + H(+)</text>
        <dbReference type="Rhea" id="RHEA:20365"/>
        <dbReference type="ChEBI" id="CHEBI:15378"/>
        <dbReference type="ChEBI" id="CHEBI:57781"/>
        <dbReference type="ChEBI" id="CHEBI:57856"/>
        <dbReference type="ChEBI" id="CHEBI:58190"/>
        <dbReference type="ChEBI" id="CHEBI:59789"/>
        <dbReference type="EC" id="2.1.1.103"/>
    </reaction>
    <physiologicalReaction direction="left-to-right" evidence="5">
        <dbReference type="Rhea" id="RHEA:20366"/>
    </physiologicalReaction>
</comment>
<evidence type="ECO:0000256" key="1">
    <source>
        <dbReference type="ARBA" id="ARBA00005189"/>
    </source>
</evidence>
<evidence type="ECO:0000313" key="8">
    <source>
        <dbReference type="Proteomes" id="UP000005741"/>
    </source>
</evidence>
<name>H1YZB3_9EURY</name>
<dbReference type="AlphaFoldDB" id="H1YZB3"/>
<dbReference type="GO" id="GO:0032259">
    <property type="term" value="P:methylation"/>
    <property type="evidence" value="ECO:0007669"/>
    <property type="project" value="UniProtKB-KW"/>
</dbReference>
<accession>H1YZB3</accession>
<keyword evidence="3 7" id="KW-0808">Transferase</keyword>
<dbReference type="PANTHER" id="PTHR44307">
    <property type="entry name" value="PHOSPHOETHANOLAMINE METHYLTRANSFERASE"/>
    <property type="match status" value="1"/>
</dbReference>
<comment type="pathway">
    <text evidence="4">Phospholipid metabolism.</text>
</comment>
<dbReference type="HOGENOM" id="CLU_073559_0_0_2"/>
<evidence type="ECO:0000256" key="3">
    <source>
        <dbReference type="ARBA" id="ARBA00022679"/>
    </source>
</evidence>
<comment type="pathway">
    <text evidence="1">Lipid metabolism.</text>
</comment>
<sequence length="248" mass="28570">MDDSFFFSIFEGLPRQGPGDDRCTAKAFALAKPLPENPEILDIGSGSGMQTIALAKLCSKCTITAIDIYQPFLDELKKRAEKEGFEKRINTIRTSMEELDFDKETFDLLWAEGSIFILGVEEAISKWKSLIRKGGKIAFSEAVWLTDKRSDEAEEFWLTEYPGMKNEAEICRILESAGFTNIKKFRLPDSAWLENYYIPLEKKVMKLKEGKHSREEEEILDFTLTEIEIFRKFSGEYGYVFFIAEKKE</sequence>
<evidence type="ECO:0000313" key="7">
    <source>
        <dbReference type="EMBL" id="EHQ35137.1"/>
    </source>
</evidence>